<accession>A0A9N8EW27</accession>
<dbReference type="GO" id="GO:0010032">
    <property type="term" value="P:meiotic chromosome condensation"/>
    <property type="evidence" value="ECO:0007669"/>
    <property type="project" value="TreeGrafter"/>
</dbReference>
<gene>
    <name evidence="7" type="ORF">SEMRO_1857_G302030.1</name>
</gene>
<sequence>MATAAEEISNALTSLQPIRDLAKNWDIDIAACLEEFLHDLASGLDDLDHPHANADTLNFSQAAMVLHNSSNVYSRKVEYLYNLVLQVYEDLRKNAGSKKNKDSAKKTAADVELEEFTTFDPQVQFLLLDDVLPTDDTGKSINLQKETNDNGPREMGTSFATARSTTRLSLGATFATERSGSSGHSMANRFGFGSIQNAGRLRLIDGKCDLGQDGILIVPGAGGTLIAGDRHARRSSFLPSPLRDDNNHDTQDTAPKMDFEDNQSTSGGVMDFGFDDGDDVGGGGFALADDDNGSVGAAENTENNNPQTKATTEPSDVPNGQKPKVDDPWALLDPHFQDPSGPKRRPLRIANTSRLPPGVTEYPSQLVTGARTKKPPRQAKASKLPSQKARCIKRPYVVEALRAKLAAHRDLSNDNVPTAPEIPLHGLVYGDEFAYIAKEMSRRKAKLRKAERARSNKADAYYFQDDDDDDDGDAGGHFFGNNNDDGYGSPDLGGGDDGMFVNDDGDDAFDGAGVDLAESMSMTESTDGNVGTKTFEELCRAHVQEFARTASAYANETRLSKRVGEWHERLVPILELEENRHEFDIHQYTQRVVDTILDAGDRKGESNDKAAKLVDFHEATRNCPRYEVCRLFLASLSLANSGNIRLHHNHGDPDLHIELVESEITNPMEAYFAPSVLQED</sequence>
<feature type="compositionally biased region" description="Polar residues" evidence="4">
    <location>
        <begin position="300"/>
        <end position="314"/>
    </location>
</feature>
<feature type="domain" description="Condensin-2 complex subunit H2 C-terminal" evidence="6">
    <location>
        <begin position="534"/>
        <end position="651"/>
    </location>
</feature>
<keyword evidence="3" id="KW-0539">Nucleus</keyword>
<dbReference type="InterPro" id="IPR009378">
    <property type="entry name" value="H2_N"/>
</dbReference>
<dbReference type="GO" id="GO:0005634">
    <property type="term" value="C:nucleus"/>
    <property type="evidence" value="ECO:0007669"/>
    <property type="project" value="UniProtKB-SubCell"/>
</dbReference>
<evidence type="ECO:0000256" key="2">
    <source>
        <dbReference type="ARBA" id="ARBA00007844"/>
    </source>
</evidence>
<dbReference type="GO" id="GO:0000796">
    <property type="term" value="C:condensin complex"/>
    <property type="evidence" value="ECO:0007669"/>
    <property type="project" value="TreeGrafter"/>
</dbReference>
<dbReference type="InterPro" id="IPR031737">
    <property type="entry name" value="CNDH2_C"/>
</dbReference>
<feature type="compositionally biased region" description="Low complexity" evidence="4">
    <location>
        <begin position="479"/>
        <end position="488"/>
    </location>
</feature>
<feature type="region of interest" description="Disordered" evidence="4">
    <location>
        <begin position="236"/>
        <end position="361"/>
    </location>
</feature>
<feature type="compositionally biased region" description="Basic and acidic residues" evidence="4">
    <location>
        <begin position="242"/>
        <end position="259"/>
    </location>
</feature>
<evidence type="ECO:0000259" key="5">
    <source>
        <dbReference type="Pfam" id="PF06278"/>
    </source>
</evidence>
<name>A0A9N8EW27_9STRA</name>
<dbReference type="PANTHER" id="PTHR14324">
    <property type="entry name" value="CONDENSIN-2 COMPLEX SUBUNIT H2"/>
    <property type="match status" value="1"/>
</dbReference>
<feature type="region of interest" description="Disordered" evidence="4">
    <location>
        <begin position="461"/>
        <end position="504"/>
    </location>
</feature>
<protein>
    <submittedName>
        <fullName evidence="7">Condensin-2 complex subunit H2</fullName>
    </submittedName>
</protein>
<evidence type="ECO:0000313" key="8">
    <source>
        <dbReference type="Proteomes" id="UP001153069"/>
    </source>
</evidence>
<evidence type="ECO:0000256" key="4">
    <source>
        <dbReference type="SAM" id="MobiDB-lite"/>
    </source>
</evidence>
<dbReference type="InterPro" id="IPR031739">
    <property type="entry name" value="Ncaph2"/>
</dbReference>
<reference evidence="7" key="1">
    <citation type="submission" date="2020-06" db="EMBL/GenBank/DDBJ databases">
        <authorList>
            <consortium name="Plant Systems Biology data submission"/>
        </authorList>
    </citation>
    <scope>NUCLEOTIDE SEQUENCE</scope>
    <source>
        <strain evidence="7">D6</strain>
    </source>
</reference>
<evidence type="ECO:0000259" key="6">
    <source>
        <dbReference type="Pfam" id="PF16858"/>
    </source>
</evidence>
<dbReference type="Pfam" id="PF06278">
    <property type="entry name" value="CNDH2_N"/>
    <property type="match status" value="1"/>
</dbReference>
<dbReference type="Proteomes" id="UP001153069">
    <property type="component" value="Unassembled WGS sequence"/>
</dbReference>
<evidence type="ECO:0000256" key="1">
    <source>
        <dbReference type="ARBA" id="ARBA00004123"/>
    </source>
</evidence>
<dbReference type="PANTHER" id="PTHR14324:SF3">
    <property type="entry name" value="CONDENSIN-2 COMPLEX SUBUNIT H2"/>
    <property type="match status" value="1"/>
</dbReference>
<dbReference type="AlphaFoldDB" id="A0A9N8EW27"/>
<keyword evidence="8" id="KW-1185">Reference proteome</keyword>
<dbReference type="OrthoDB" id="10038475at2759"/>
<comment type="subcellular location">
    <subcellularLocation>
        <location evidence="1">Nucleus</location>
    </subcellularLocation>
</comment>
<feature type="compositionally biased region" description="Acidic residues" evidence="4">
    <location>
        <begin position="464"/>
        <end position="473"/>
    </location>
</feature>
<feature type="domain" description="Condensin II complex subunit H2 N-terminal" evidence="5">
    <location>
        <begin position="13"/>
        <end position="131"/>
    </location>
</feature>
<dbReference type="Pfam" id="PF16858">
    <property type="entry name" value="CNDH2_C"/>
    <property type="match status" value="1"/>
</dbReference>
<evidence type="ECO:0000313" key="7">
    <source>
        <dbReference type="EMBL" id="CAB9526621.1"/>
    </source>
</evidence>
<organism evidence="7 8">
    <name type="scientific">Seminavis robusta</name>
    <dbReference type="NCBI Taxonomy" id="568900"/>
    <lineage>
        <taxon>Eukaryota</taxon>
        <taxon>Sar</taxon>
        <taxon>Stramenopiles</taxon>
        <taxon>Ochrophyta</taxon>
        <taxon>Bacillariophyta</taxon>
        <taxon>Bacillariophyceae</taxon>
        <taxon>Bacillariophycidae</taxon>
        <taxon>Naviculales</taxon>
        <taxon>Naviculaceae</taxon>
        <taxon>Seminavis</taxon>
    </lineage>
</organism>
<comment type="caution">
    <text evidence="7">The sequence shown here is derived from an EMBL/GenBank/DDBJ whole genome shotgun (WGS) entry which is preliminary data.</text>
</comment>
<proteinExistence type="inferred from homology"/>
<dbReference type="EMBL" id="CAICTM010001855">
    <property type="protein sequence ID" value="CAB9526621.1"/>
    <property type="molecule type" value="Genomic_DNA"/>
</dbReference>
<evidence type="ECO:0000256" key="3">
    <source>
        <dbReference type="ARBA" id="ARBA00023242"/>
    </source>
</evidence>
<dbReference type="GO" id="GO:0051306">
    <property type="term" value="P:mitotic sister chromatid separation"/>
    <property type="evidence" value="ECO:0007669"/>
    <property type="project" value="TreeGrafter"/>
</dbReference>
<dbReference type="GO" id="GO:0003682">
    <property type="term" value="F:chromatin binding"/>
    <property type="evidence" value="ECO:0007669"/>
    <property type="project" value="TreeGrafter"/>
</dbReference>
<comment type="similarity">
    <text evidence="2">Belongs to the CND2 H2 (condensin-2 subunit 2) family.</text>
</comment>